<dbReference type="PROSITE" id="PS51257">
    <property type="entry name" value="PROKAR_LIPOPROTEIN"/>
    <property type="match status" value="1"/>
</dbReference>
<dbReference type="PANTHER" id="PTHR43698:SF1">
    <property type="entry name" value="BLL4564 PROTEIN"/>
    <property type="match status" value="1"/>
</dbReference>
<dbReference type="CDD" id="cd02233">
    <property type="entry name" value="cupin_HNL-like"/>
    <property type="match status" value="1"/>
</dbReference>
<dbReference type="InterPro" id="IPR014710">
    <property type="entry name" value="RmlC-like_jellyroll"/>
</dbReference>
<evidence type="ECO:0000259" key="1">
    <source>
        <dbReference type="Pfam" id="PF07883"/>
    </source>
</evidence>
<dbReference type="STRING" id="288992.SAMN04488522_101584"/>
<proteinExistence type="predicted"/>
<dbReference type="EMBL" id="FQUQ01000001">
    <property type="protein sequence ID" value="SHE56780.1"/>
    <property type="molecule type" value="Genomic_DNA"/>
</dbReference>
<dbReference type="InterPro" id="IPR047263">
    <property type="entry name" value="HNL-like_cupin"/>
</dbReference>
<dbReference type="RefSeq" id="WP_073227155.1">
    <property type="nucleotide sequence ID" value="NZ_FQUQ01000001.1"/>
</dbReference>
<evidence type="ECO:0000313" key="2">
    <source>
        <dbReference type="EMBL" id="SHE56780.1"/>
    </source>
</evidence>
<feature type="domain" description="Cupin type-2" evidence="1">
    <location>
        <begin position="71"/>
        <end position="133"/>
    </location>
</feature>
<evidence type="ECO:0000313" key="3">
    <source>
        <dbReference type="Proteomes" id="UP000184287"/>
    </source>
</evidence>
<reference evidence="3" key="1">
    <citation type="submission" date="2016-11" db="EMBL/GenBank/DDBJ databases">
        <authorList>
            <person name="Varghese N."/>
            <person name="Submissions S."/>
        </authorList>
    </citation>
    <scope>NUCLEOTIDE SEQUENCE [LARGE SCALE GENOMIC DNA]</scope>
    <source>
        <strain evidence="3">DSM 16990</strain>
    </source>
</reference>
<dbReference type="AlphaFoldDB" id="A0A1M4UJN9"/>
<accession>A0A1M4UJN9</accession>
<name>A0A1M4UJN9_9SPHI</name>
<dbReference type="PANTHER" id="PTHR43698">
    <property type="entry name" value="RIBD C-TERMINAL DOMAIN CONTAINING PROTEIN"/>
    <property type="match status" value="1"/>
</dbReference>
<dbReference type="OrthoDB" id="9802489at2"/>
<dbReference type="Gene3D" id="2.60.120.10">
    <property type="entry name" value="Jelly Rolls"/>
    <property type="match status" value="1"/>
</dbReference>
<organism evidence="2 3">
    <name type="scientific">Pedobacter caeni</name>
    <dbReference type="NCBI Taxonomy" id="288992"/>
    <lineage>
        <taxon>Bacteria</taxon>
        <taxon>Pseudomonadati</taxon>
        <taxon>Bacteroidota</taxon>
        <taxon>Sphingobacteriia</taxon>
        <taxon>Sphingobacteriales</taxon>
        <taxon>Sphingobacteriaceae</taxon>
        <taxon>Pedobacter</taxon>
    </lineage>
</organism>
<dbReference type="Pfam" id="PF07883">
    <property type="entry name" value="Cupin_2"/>
    <property type="match status" value="1"/>
</dbReference>
<sequence>MKHILKFNLAFLLALIYACNDRPKEDAAKAEKTSVIFPKGDKNRNDNFKGEVWVKSLVDADSLNENAVGNVTFAPGARSKWHSHPAGQILLATDGVGYYQEKGQQKVILRKGDVIKCPPNTPHWHGASQDTAFVQVAITGRQNGPTIWYEEVTDEEYKAVRNK</sequence>
<dbReference type="InterPro" id="IPR011051">
    <property type="entry name" value="RmlC_Cupin_sf"/>
</dbReference>
<protein>
    <submittedName>
        <fullName evidence="2">Cupin domain protein</fullName>
    </submittedName>
</protein>
<dbReference type="Proteomes" id="UP000184287">
    <property type="component" value="Unassembled WGS sequence"/>
</dbReference>
<gene>
    <name evidence="2" type="ORF">SAMN04488522_101584</name>
</gene>
<dbReference type="InterPro" id="IPR013096">
    <property type="entry name" value="Cupin_2"/>
</dbReference>
<keyword evidence="3" id="KW-1185">Reference proteome</keyword>
<dbReference type="SUPFAM" id="SSF51182">
    <property type="entry name" value="RmlC-like cupins"/>
    <property type="match status" value="1"/>
</dbReference>